<feature type="signal peptide" evidence="1">
    <location>
        <begin position="1"/>
        <end position="27"/>
    </location>
</feature>
<sequence length="221" mass="22552">MKFSMKLALSLTTCGLALMSVSQSAKATCSAEPYTGSICYTAATYCPQDYLDADGRDMQINTYQALYSLIGVQYGGSGSTFKLPDLRARLAIGQGPNLPQGTQRGADSVQLTVNQMPVHNHAAVRTTPLVTTVVVNASASNGTSAAPTAAENQLSALTGPAAKAYVAPGGTQVALSGTSATTTGGAIGVSNSGSSQPFSIIPTETTLRACIAVNGLYPPRP</sequence>
<proteinExistence type="predicted"/>
<evidence type="ECO:0000259" key="2">
    <source>
        <dbReference type="Pfam" id="PF07484"/>
    </source>
</evidence>
<dbReference type="InterPro" id="IPR011083">
    <property type="entry name" value="Phage_tail_collar_dom"/>
</dbReference>
<feature type="domain" description="Phage tail collar" evidence="2">
    <location>
        <begin position="36"/>
        <end position="90"/>
    </location>
</feature>
<evidence type="ECO:0000256" key="1">
    <source>
        <dbReference type="SAM" id="SignalP"/>
    </source>
</evidence>
<dbReference type="RefSeq" id="WP_133843388.1">
    <property type="nucleotide sequence ID" value="NZ_AP024329.1"/>
</dbReference>
<accession>A0ABM7MZX5</accession>
<evidence type="ECO:0000313" key="4">
    <source>
        <dbReference type="Proteomes" id="UP000677515"/>
    </source>
</evidence>
<evidence type="ECO:0000313" key="3">
    <source>
        <dbReference type="EMBL" id="BCQ34611.1"/>
    </source>
</evidence>
<keyword evidence="1" id="KW-0732">Signal</keyword>
<organism evidence="3 4">
    <name type="scientific">Erwinia rhapontici</name>
    <name type="common">Pectobacterium rhapontici</name>
    <dbReference type="NCBI Taxonomy" id="55212"/>
    <lineage>
        <taxon>Bacteria</taxon>
        <taxon>Pseudomonadati</taxon>
        <taxon>Pseudomonadota</taxon>
        <taxon>Gammaproteobacteria</taxon>
        <taxon>Enterobacterales</taxon>
        <taxon>Erwiniaceae</taxon>
        <taxon>Erwinia</taxon>
    </lineage>
</organism>
<dbReference type="SUPFAM" id="SSF88874">
    <property type="entry name" value="Receptor-binding domain of short tail fibre protein gp12"/>
    <property type="match status" value="1"/>
</dbReference>
<feature type="chain" id="PRO_5045665878" evidence="1">
    <location>
        <begin position="28"/>
        <end position="221"/>
    </location>
</feature>
<reference evidence="3 4" key="1">
    <citation type="submission" date="2021-01" db="EMBL/GenBank/DDBJ databases">
        <title>Complete genome sequence of Erwinia rhapontici MAFF 311153.</title>
        <authorList>
            <person name="Morohoshi T."/>
            <person name="Someya N."/>
        </authorList>
    </citation>
    <scope>NUCLEOTIDE SEQUENCE [LARGE SCALE GENOMIC DNA]</scope>
    <source>
        <strain evidence="3 4">MAFF 311153</strain>
    </source>
</reference>
<dbReference type="EMBL" id="AP024329">
    <property type="protein sequence ID" value="BCQ34611.1"/>
    <property type="molecule type" value="Genomic_DNA"/>
</dbReference>
<keyword evidence="4" id="KW-1185">Reference proteome</keyword>
<gene>
    <name evidence="3" type="ORF">ERHA53_19540</name>
</gene>
<protein>
    <submittedName>
        <fullName evidence="3">Tail Collar domain-containing protein</fullName>
    </submittedName>
</protein>
<dbReference type="Proteomes" id="UP000677515">
    <property type="component" value="Chromosome"/>
</dbReference>
<dbReference type="Gene3D" id="3.90.1340.10">
    <property type="entry name" value="Phage tail collar domain"/>
    <property type="match status" value="1"/>
</dbReference>
<name>A0ABM7MZX5_ERWRD</name>
<dbReference type="InterPro" id="IPR037053">
    <property type="entry name" value="Phage_tail_collar_dom_sf"/>
</dbReference>
<dbReference type="Pfam" id="PF07484">
    <property type="entry name" value="Collar"/>
    <property type="match status" value="1"/>
</dbReference>